<keyword evidence="2" id="KW-1185">Reference proteome</keyword>
<gene>
    <name evidence="1" type="ORF">GCM10011607_14110</name>
</gene>
<dbReference type="SUPFAM" id="SSF52833">
    <property type="entry name" value="Thioredoxin-like"/>
    <property type="match status" value="1"/>
</dbReference>
<sequence>MRFSLYLFAFKHHQVDYRNGDELASTLSAHENINIVEARRFDYQHEDGGRALFSIAADENVSSIDVTVFQLTKGLTDYLFELQQQWQLVLIDVQGDVKTSNNEDEHPIIFVLSQADVEHLPSDYHSPRCVLENKVMLYDYLSTSFTAWQRYRDQVIGRGNSQLIDDSKCLFELIVAPLPLMLRQQLWAKIQPKLVEHGVEDAFHDVLSSLDAQLNGQKQWVWLQVDVRDHNEVLWQAKAIAKTLDLGEFIDDERGKNDLLADSACLHALSGFDLWLSQFGRSFILIENGDTYFGFVVADEDVDNTLGLFKRLSLNGQAIRHIADDYAAAVKKSLDEAKAMATEKGLISEFPTDYPILKQDTAQSGVMIIPLEVSKTSLKNSVAEQANNALALGRIPLICLSAPWCEPCQDMFVVLHQQGAQSVMQQIAIILLDIEDWGAHLGSIDIQPSCIPVFFDVNVDGSAGNNSVNGNAWGEPADAIEIAGILRETFGLH</sequence>
<dbReference type="RefSeq" id="WP_188738436.1">
    <property type="nucleotide sequence ID" value="NZ_BMII01000010.1"/>
</dbReference>
<dbReference type="EMBL" id="BMII01000010">
    <property type="protein sequence ID" value="GGB54770.1"/>
    <property type="molecule type" value="Genomic_DNA"/>
</dbReference>
<evidence type="ECO:0008006" key="3">
    <source>
        <dbReference type="Google" id="ProtNLM"/>
    </source>
</evidence>
<dbReference type="InterPro" id="IPR036249">
    <property type="entry name" value="Thioredoxin-like_sf"/>
</dbReference>
<protein>
    <recommendedName>
        <fullName evidence="3">Thioredoxin domain-containing protein</fullName>
    </recommendedName>
</protein>
<organism evidence="1 2">
    <name type="scientific">Shewanella inventionis</name>
    <dbReference type="NCBI Taxonomy" id="1738770"/>
    <lineage>
        <taxon>Bacteria</taxon>
        <taxon>Pseudomonadati</taxon>
        <taxon>Pseudomonadota</taxon>
        <taxon>Gammaproteobacteria</taxon>
        <taxon>Alteromonadales</taxon>
        <taxon>Shewanellaceae</taxon>
        <taxon>Shewanella</taxon>
    </lineage>
</organism>
<comment type="caution">
    <text evidence="1">The sequence shown here is derived from an EMBL/GenBank/DDBJ whole genome shotgun (WGS) entry which is preliminary data.</text>
</comment>
<accession>A0ABQ1IXE5</accession>
<dbReference type="Proteomes" id="UP000617555">
    <property type="component" value="Unassembled WGS sequence"/>
</dbReference>
<proteinExistence type="predicted"/>
<reference evidence="2" key="1">
    <citation type="journal article" date="2019" name="Int. J. Syst. Evol. Microbiol.">
        <title>The Global Catalogue of Microorganisms (GCM) 10K type strain sequencing project: providing services to taxonomists for standard genome sequencing and annotation.</title>
        <authorList>
            <consortium name="The Broad Institute Genomics Platform"/>
            <consortium name="The Broad Institute Genome Sequencing Center for Infectious Disease"/>
            <person name="Wu L."/>
            <person name="Ma J."/>
        </authorList>
    </citation>
    <scope>NUCLEOTIDE SEQUENCE [LARGE SCALE GENOMIC DNA]</scope>
    <source>
        <strain evidence="2">CGMCC 1.15339</strain>
    </source>
</reference>
<name>A0ABQ1IXE5_9GAMM</name>
<evidence type="ECO:0000313" key="2">
    <source>
        <dbReference type="Proteomes" id="UP000617555"/>
    </source>
</evidence>
<evidence type="ECO:0000313" key="1">
    <source>
        <dbReference type="EMBL" id="GGB54770.1"/>
    </source>
</evidence>